<keyword evidence="9 11" id="KW-0057">Aromatic amino acid biosynthesis</keyword>
<dbReference type="SUPFAM" id="SSF52540">
    <property type="entry name" value="P-loop containing nucleoside triphosphate hydrolases"/>
    <property type="match status" value="1"/>
</dbReference>
<feature type="binding site" evidence="11">
    <location>
        <position position="33"/>
    </location>
    <ligand>
        <name>substrate</name>
    </ligand>
</feature>
<dbReference type="CDD" id="cd00464">
    <property type="entry name" value="SK"/>
    <property type="match status" value="1"/>
</dbReference>
<sequence>MEPIVLVGMMGAGKTTIGKALAARHGLSFVDADEALEARTGVPIPLIFELEGEAGFRDREARLLDELLAKEDLVIATGGGAVTRAENRLRFKRRGVVVYLEAPLEVLWERLQYDRTRPLLQVPDPKARLQALLAERDPWYREVADLIVPTRDGRLSAVVQTLEEALVAYGVPLPATSA</sequence>
<dbReference type="PRINTS" id="PR01100">
    <property type="entry name" value="SHIKIMTKNASE"/>
</dbReference>
<dbReference type="PROSITE" id="PS01128">
    <property type="entry name" value="SHIKIMATE_KINASE"/>
    <property type="match status" value="1"/>
</dbReference>
<evidence type="ECO:0000256" key="6">
    <source>
        <dbReference type="ARBA" id="ARBA00022741"/>
    </source>
</evidence>
<dbReference type="PANTHER" id="PTHR21087">
    <property type="entry name" value="SHIKIMATE KINASE"/>
    <property type="match status" value="1"/>
</dbReference>
<comment type="subcellular location">
    <subcellularLocation>
        <location evidence="11">Cytoplasm</location>
    </subcellularLocation>
</comment>
<dbReference type="KEGG" id="htl:HPTL_1716"/>
<keyword evidence="11" id="KW-0460">Magnesium</keyword>
<comment type="cofactor">
    <cofactor evidence="11">
        <name>Mg(2+)</name>
        <dbReference type="ChEBI" id="CHEBI:18420"/>
    </cofactor>
    <text evidence="11">Binds 1 Mg(2+) ion per subunit.</text>
</comment>
<reference evidence="12 13" key="1">
    <citation type="submission" date="2018-04" db="EMBL/GenBank/DDBJ databases">
        <title>Complete genome sequence of Hydrogenophilus thermoluteolus TH-1.</title>
        <authorList>
            <person name="Arai H."/>
        </authorList>
    </citation>
    <scope>NUCLEOTIDE SEQUENCE [LARGE SCALE GENOMIC DNA]</scope>
    <source>
        <strain evidence="12 13">TH-1</strain>
    </source>
</reference>
<dbReference type="HAMAP" id="MF_00109">
    <property type="entry name" value="Shikimate_kinase"/>
    <property type="match status" value="1"/>
</dbReference>
<evidence type="ECO:0000256" key="7">
    <source>
        <dbReference type="ARBA" id="ARBA00022777"/>
    </source>
</evidence>
<dbReference type="InterPro" id="IPR031322">
    <property type="entry name" value="Shikimate/glucono_kinase"/>
</dbReference>
<keyword evidence="7 11" id="KW-0418">Kinase</keyword>
<evidence type="ECO:0000256" key="9">
    <source>
        <dbReference type="ARBA" id="ARBA00023141"/>
    </source>
</evidence>
<comment type="catalytic activity">
    <reaction evidence="10 11">
        <text>shikimate + ATP = 3-phosphoshikimate + ADP + H(+)</text>
        <dbReference type="Rhea" id="RHEA:13121"/>
        <dbReference type="ChEBI" id="CHEBI:15378"/>
        <dbReference type="ChEBI" id="CHEBI:30616"/>
        <dbReference type="ChEBI" id="CHEBI:36208"/>
        <dbReference type="ChEBI" id="CHEBI:145989"/>
        <dbReference type="ChEBI" id="CHEBI:456216"/>
        <dbReference type="EC" id="2.7.1.71"/>
    </reaction>
</comment>
<dbReference type="RefSeq" id="WP_119335651.1">
    <property type="nucleotide sequence ID" value="NZ_AP018558.1"/>
</dbReference>
<dbReference type="GO" id="GO:0009073">
    <property type="term" value="P:aromatic amino acid family biosynthetic process"/>
    <property type="evidence" value="ECO:0007669"/>
    <property type="project" value="UniProtKB-KW"/>
</dbReference>
<evidence type="ECO:0000313" key="13">
    <source>
        <dbReference type="Proteomes" id="UP000262004"/>
    </source>
</evidence>
<evidence type="ECO:0000256" key="10">
    <source>
        <dbReference type="ARBA" id="ARBA00048567"/>
    </source>
</evidence>
<keyword evidence="11" id="KW-0479">Metal-binding</keyword>
<dbReference type="GO" id="GO:0005829">
    <property type="term" value="C:cytosol"/>
    <property type="evidence" value="ECO:0007669"/>
    <property type="project" value="TreeGrafter"/>
</dbReference>
<dbReference type="OrthoDB" id="9800332at2"/>
<dbReference type="Gene3D" id="3.40.50.300">
    <property type="entry name" value="P-loop containing nucleotide triphosphate hydrolases"/>
    <property type="match status" value="1"/>
</dbReference>
<protein>
    <recommendedName>
        <fullName evidence="3 11">Shikimate kinase</fullName>
        <shortName evidence="11">SK</shortName>
        <ecNumber evidence="3 11">2.7.1.71</ecNumber>
    </recommendedName>
</protein>
<evidence type="ECO:0000313" key="12">
    <source>
        <dbReference type="EMBL" id="BBD77974.1"/>
    </source>
</evidence>
<keyword evidence="5 11" id="KW-0808">Transferase</keyword>
<dbReference type="EC" id="2.7.1.71" evidence="3 11"/>
<dbReference type="UniPathway" id="UPA00053">
    <property type="reaction ID" value="UER00088"/>
</dbReference>
<evidence type="ECO:0000256" key="1">
    <source>
        <dbReference type="ARBA" id="ARBA00004842"/>
    </source>
</evidence>
<name>A0A2Z6DZJ6_HYDTE</name>
<dbReference type="Proteomes" id="UP000262004">
    <property type="component" value="Chromosome"/>
</dbReference>
<dbReference type="GO" id="GO:0000287">
    <property type="term" value="F:magnesium ion binding"/>
    <property type="evidence" value="ECO:0007669"/>
    <property type="project" value="UniProtKB-UniRule"/>
</dbReference>
<dbReference type="AlphaFoldDB" id="A0A2Z6DZJ6"/>
<organism evidence="12 13">
    <name type="scientific">Hydrogenophilus thermoluteolus</name>
    <name type="common">Pseudomonas hydrogenothermophila</name>
    <dbReference type="NCBI Taxonomy" id="297"/>
    <lineage>
        <taxon>Bacteria</taxon>
        <taxon>Pseudomonadati</taxon>
        <taxon>Pseudomonadota</taxon>
        <taxon>Hydrogenophilia</taxon>
        <taxon>Hydrogenophilales</taxon>
        <taxon>Hydrogenophilaceae</taxon>
        <taxon>Hydrogenophilus</taxon>
    </lineage>
</organism>
<comment type="subunit">
    <text evidence="11">Monomer.</text>
</comment>
<evidence type="ECO:0000256" key="11">
    <source>
        <dbReference type="HAMAP-Rule" id="MF_00109"/>
    </source>
</evidence>
<accession>A0A2Z6DZJ6</accession>
<feature type="binding site" evidence="11">
    <location>
        <position position="15"/>
    </location>
    <ligand>
        <name>Mg(2+)</name>
        <dbReference type="ChEBI" id="CHEBI:18420"/>
    </ligand>
</feature>
<dbReference type="InterPro" id="IPR027417">
    <property type="entry name" value="P-loop_NTPase"/>
</dbReference>
<dbReference type="PANTHER" id="PTHR21087:SF16">
    <property type="entry name" value="SHIKIMATE KINASE 1, CHLOROPLASTIC"/>
    <property type="match status" value="1"/>
</dbReference>
<keyword evidence="13" id="KW-1185">Reference proteome</keyword>
<comment type="function">
    <text evidence="11">Catalyzes the specific phosphorylation of the 3-hydroxyl group of shikimic acid using ATP as a cosubstrate.</text>
</comment>
<keyword evidence="4 11" id="KW-0028">Amino-acid biosynthesis</keyword>
<evidence type="ECO:0000256" key="4">
    <source>
        <dbReference type="ARBA" id="ARBA00022605"/>
    </source>
</evidence>
<evidence type="ECO:0000256" key="3">
    <source>
        <dbReference type="ARBA" id="ARBA00012154"/>
    </source>
</evidence>
<feature type="binding site" evidence="11">
    <location>
        <position position="57"/>
    </location>
    <ligand>
        <name>substrate</name>
    </ligand>
</feature>
<dbReference type="InterPro" id="IPR000623">
    <property type="entry name" value="Shikimate_kinase/TSH1"/>
</dbReference>
<gene>
    <name evidence="11" type="primary">aroK</name>
    <name evidence="12" type="ORF">HPTL_1716</name>
</gene>
<dbReference type="InterPro" id="IPR023000">
    <property type="entry name" value="Shikimate_kinase_CS"/>
</dbReference>
<evidence type="ECO:0000256" key="8">
    <source>
        <dbReference type="ARBA" id="ARBA00022840"/>
    </source>
</evidence>
<dbReference type="Pfam" id="PF01202">
    <property type="entry name" value="SKI"/>
    <property type="match status" value="1"/>
</dbReference>
<keyword evidence="6 11" id="KW-0547">Nucleotide-binding</keyword>
<feature type="binding site" evidence="11">
    <location>
        <position position="136"/>
    </location>
    <ligand>
        <name>substrate</name>
    </ligand>
</feature>
<dbReference type="GO" id="GO:0008652">
    <property type="term" value="P:amino acid biosynthetic process"/>
    <property type="evidence" value="ECO:0007669"/>
    <property type="project" value="UniProtKB-KW"/>
</dbReference>
<evidence type="ECO:0000256" key="2">
    <source>
        <dbReference type="ARBA" id="ARBA00006997"/>
    </source>
</evidence>
<dbReference type="EMBL" id="AP018558">
    <property type="protein sequence ID" value="BBD77974.1"/>
    <property type="molecule type" value="Genomic_DNA"/>
</dbReference>
<dbReference type="GO" id="GO:0004765">
    <property type="term" value="F:shikimate kinase activity"/>
    <property type="evidence" value="ECO:0007669"/>
    <property type="project" value="UniProtKB-UniRule"/>
</dbReference>
<dbReference type="GO" id="GO:0009423">
    <property type="term" value="P:chorismate biosynthetic process"/>
    <property type="evidence" value="ECO:0007669"/>
    <property type="project" value="UniProtKB-UniRule"/>
</dbReference>
<comment type="caution">
    <text evidence="11">Lacks conserved residue(s) required for the propagation of feature annotation.</text>
</comment>
<feature type="binding site" evidence="11">
    <location>
        <position position="79"/>
    </location>
    <ligand>
        <name>substrate</name>
    </ligand>
</feature>
<comment type="pathway">
    <text evidence="1 11">Metabolic intermediate biosynthesis; chorismate biosynthesis; chorismate from D-erythrose 4-phosphate and phosphoenolpyruvate: step 5/7.</text>
</comment>
<comment type="similarity">
    <text evidence="2 11">Belongs to the shikimate kinase family.</text>
</comment>
<feature type="binding site" evidence="11">
    <location>
        <begin position="11"/>
        <end position="16"/>
    </location>
    <ligand>
        <name>ATP</name>
        <dbReference type="ChEBI" id="CHEBI:30616"/>
    </ligand>
</feature>
<keyword evidence="11" id="KW-0963">Cytoplasm</keyword>
<proteinExistence type="inferred from homology"/>
<evidence type="ECO:0000256" key="5">
    <source>
        <dbReference type="ARBA" id="ARBA00022679"/>
    </source>
</evidence>
<feature type="binding site" evidence="11">
    <location>
        <position position="117"/>
    </location>
    <ligand>
        <name>ATP</name>
        <dbReference type="ChEBI" id="CHEBI:30616"/>
    </ligand>
</feature>
<keyword evidence="8 11" id="KW-0067">ATP-binding</keyword>
<dbReference type="GO" id="GO:0005524">
    <property type="term" value="F:ATP binding"/>
    <property type="evidence" value="ECO:0007669"/>
    <property type="project" value="UniProtKB-UniRule"/>
</dbReference>